<reference evidence="2" key="1">
    <citation type="submission" date="2021-11" db="EMBL/GenBank/DDBJ databases">
        <title>Legionella maioricencis sp. nov., a new species isolated from hot water samples in Mallorca.</title>
        <authorList>
            <person name="Crespi S."/>
            <person name="Drasar V."/>
            <person name="Salva-Serra F."/>
            <person name="Jaen-Luchoro D."/>
            <person name="Pineiro-Iglesias B."/>
            <person name="Aliaga F."/>
            <person name="Fernandez-Juarez V."/>
            <person name="Coll G."/>
            <person name="Moore E.R.B."/>
            <person name="Bennasar-Figueras A."/>
        </authorList>
    </citation>
    <scope>NUCLEOTIDE SEQUENCE</scope>
    <source>
        <strain evidence="2">HCPI-6</strain>
    </source>
</reference>
<evidence type="ECO:0000256" key="1">
    <source>
        <dbReference type="SAM" id="SignalP"/>
    </source>
</evidence>
<dbReference type="RefSeq" id="WP_250424571.1">
    <property type="nucleotide sequence ID" value="NZ_JAJKBJ010000034.1"/>
</dbReference>
<sequence>MRDLIRFFIACMVSCSIHAGKPMWTFLPLTATTLTVSANNSATVQYTVTNQSFKPHTLAMQPIKGIKQITNGSGICPNPFALRYLKSCTLTLEIDGSLLQSNIAGGPVVCQTDSKGIPNPNACYQPEPNSRLNITRSSAPGAAIISSSVTMLTLSVACPTPSASCTYSNAALTGTSRLITITNTSSTATALNVAYDATGLPAGTSITPASCDIAPGDSCLFTVTPGQTASTVSGIVNIVGTNTNTLSLPVNVLTYGNVYQSGYVFAIDDSTPATTSISGKVAALADQSSLGIPWDPGCPGSCTNPIAANSNFNGSTNTTNIYNAMSLTHAAGTYAAGLCYHVLIGNYTDWYLPAICETGYGGNSLSPCGDVSNPTLQNMQSNLVDNGIVPLTDSYWSSTQTDIDPIILADFNIFGIGGNQPGDVKETSYLVRCIRIMSP</sequence>
<evidence type="ECO:0000313" key="2">
    <source>
        <dbReference type="EMBL" id="MCL9685675.1"/>
    </source>
</evidence>
<dbReference type="EMBL" id="JAJKBJ010000034">
    <property type="protein sequence ID" value="MCL9685675.1"/>
    <property type="molecule type" value="Genomic_DNA"/>
</dbReference>
<protein>
    <submittedName>
        <fullName evidence="2">DUF1566 domain-containing protein</fullName>
    </submittedName>
</protein>
<keyword evidence="1" id="KW-0732">Signal</keyword>
<comment type="caution">
    <text evidence="2">The sequence shown here is derived from an EMBL/GenBank/DDBJ whole genome shotgun (WGS) entry which is preliminary data.</text>
</comment>
<gene>
    <name evidence="2" type="ORF">LOX96_16360</name>
</gene>
<dbReference type="AlphaFoldDB" id="A0A9X2D2W4"/>
<name>A0A9X2D2W4_9GAMM</name>
<dbReference type="Proteomes" id="UP001139721">
    <property type="component" value="Unassembled WGS sequence"/>
</dbReference>
<accession>A0A9X2D2W4</accession>
<proteinExistence type="predicted"/>
<evidence type="ECO:0000313" key="3">
    <source>
        <dbReference type="Proteomes" id="UP001139721"/>
    </source>
</evidence>
<feature type="signal peptide" evidence="1">
    <location>
        <begin position="1"/>
        <end position="19"/>
    </location>
</feature>
<feature type="chain" id="PRO_5040864887" evidence="1">
    <location>
        <begin position="20"/>
        <end position="439"/>
    </location>
</feature>
<keyword evidence="3" id="KW-1185">Reference proteome</keyword>
<organism evidence="2 3">
    <name type="scientific">Legionella maioricensis</name>
    <dbReference type="NCBI Taxonomy" id="2896528"/>
    <lineage>
        <taxon>Bacteria</taxon>
        <taxon>Pseudomonadati</taxon>
        <taxon>Pseudomonadota</taxon>
        <taxon>Gammaproteobacteria</taxon>
        <taxon>Legionellales</taxon>
        <taxon>Legionellaceae</taxon>
        <taxon>Legionella</taxon>
    </lineage>
</organism>